<reference evidence="9 10" key="1">
    <citation type="submission" date="2009-04" db="EMBL/GenBank/DDBJ databases">
        <authorList>
            <person name="Qin X."/>
            <person name="Bachman B."/>
            <person name="Battles P."/>
            <person name="Bell A."/>
            <person name="Bess C."/>
            <person name="Bickham C."/>
            <person name="Chaboub L."/>
            <person name="Chen D."/>
            <person name="Coyle M."/>
            <person name="Deiros D.R."/>
            <person name="Dinh H."/>
            <person name="Forbes L."/>
            <person name="Fowler G."/>
            <person name="Francisco L."/>
            <person name="Fu Q."/>
            <person name="Gubbala S."/>
            <person name="Hale W."/>
            <person name="Han Y."/>
            <person name="Hemphill L."/>
            <person name="Highlander S.K."/>
            <person name="Hirani K."/>
            <person name="Hogues M."/>
            <person name="Jackson L."/>
            <person name="Jakkamsetti A."/>
            <person name="Javaid M."/>
            <person name="Jiang H."/>
            <person name="Korchina V."/>
            <person name="Kovar C."/>
            <person name="Lara F."/>
            <person name="Lee S."/>
            <person name="Mata R."/>
            <person name="Mathew T."/>
            <person name="Moen C."/>
            <person name="Morales K."/>
            <person name="Munidasa M."/>
            <person name="Nazareth L."/>
            <person name="Ngo R."/>
            <person name="Nguyen L."/>
            <person name="Okwuonu G."/>
            <person name="Ongeri F."/>
            <person name="Patil S."/>
            <person name="Petrosino J."/>
            <person name="Pham C."/>
            <person name="Pham P."/>
            <person name="Pu L.-L."/>
            <person name="Puazo M."/>
            <person name="Raj R."/>
            <person name="Reid J."/>
            <person name="Rouhana J."/>
            <person name="Saada N."/>
            <person name="Shang Y."/>
            <person name="Simmons D."/>
            <person name="Thornton R."/>
            <person name="Warren J."/>
            <person name="Weissenberger G."/>
            <person name="Zhang J."/>
            <person name="Zhang L."/>
            <person name="Zhou C."/>
            <person name="Zhu D."/>
            <person name="Muzny D."/>
            <person name="Worley K."/>
            <person name="Gibbs R."/>
        </authorList>
    </citation>
    <scope>NUCLEOTIDE SEQUENCE [LARGE SCALE GENOMIC DNA]</scope>
    <source>
        <strain evidence="9 10">ATCC 43531</strain>
    </source>
</reference>
<organism evidence="9 10">
    <name type="scientific">Selenomonas flueggei ATCC 43531</name>
    <dbReference type="NCBI Taxonomy" id="638302"/>
    <lineage>
        <taxon>Bacteria</taxon>
        <taxon>Bacillati</taxon>
        <taxon>Bacillota</taxon>
        <taxon>Negativicutes</taxon>
        <taxon>Selenomonadales</taxon>
        <taxon>Selenomonadaceae</taxon>
        <taxon>Selenomonas</taxon>
    </lineage>
</organism>
<dbReference type="CDD" id="cd00730">
    <property type="entry name" value="rubredoxin"/>
    <property type="match status" value="1"/>
</dbReference>
<dbReference type="STRING" id="638302.HMPREF0908_1072"/>
<evidence type="ECO:0000256" key="4">
    <source>
        <dbReference type="ARBA" id="ARBA00022982"/>
    </source>
</evidence>
<dbReference type="Pfam" id="PF00301">
    <property type="entry name" value="Rubredoxin"/>
    <property type="match status" value="1"/>
</dbReference>
<proteinExistence type="inferred from homology"/>
<dbReference type="OrthoDB" id="9758182at2"/>
<keyword evidence="4 6" id="KW-0249">Electron transport</keyword>
<dbReference type="PANTHER" id="PTHR47627">
    <property type="entry name" value="RUBREDOXIN"/>
    <property type="match status" value="1"/>
</dbReference>
<evidence type="ECO:0000256" key="5">
    <source>
        <dbReference type="ARBA" id="ARBA00023004"/>
    </source>
</evidence>
<evidence type="ECO:0000313" key="9">
    <source>
        <dbReference type="EMBL" id="EEQ48592.1"/>
    </source>
</evidence>
<dbReference type="Proteomes" id="UP000005309">
    <property type="component" value="Unassembled WGS sequence"/>
</dbReference>
<feature type="binding site" evidence="7">
    <location>
        <position position="42"/>
    </location>
    <ligand>
        <name>Fe cation</name>
        <dbReference type="ChEBI" id="CHEBI:24875"/>
    </ligand>
</feature>
<evidence type="ECO:0000256" key="7">
    <source>
        <dbReference type="PIRSR" id="PIRSR000071-1"/>
    </source>
</evidence>
<evidence type="ECO:0000256" key="3">
    <source>
        <dbReference type="ARBA" id="ARBA00022723"/>
    </source>
</evidence>
<dbReference type="PROSITE" id="PS50903">
    <property type="entry name" value="RUBREDOXIN_LIKE"/>
    <property type="match status" value="1"/>
</dbReference>
<sequence>MKTWVCTVCGWVYDEAKGDADYDLAPGVAFDDLPEDFVCPLCGVDKSMFEQQE</sequence>
<keyword evidence="3 6" id="KW-0479">Metal-binding</keyword>
<accession>C4V3H8</accession>
<dbReference type="GO" id="GO:0009055">
    <property type="term" value="F:electron transfer activity"/>
    <property type="evidence" value="ECO:0007669"/>
    <property type="project" value="InterPro"/>
</dbReference>
<feature type="binding site" evidence="7">
    <location>
        <position position="39"/>
    </location>
    <ligand>
        <name>Fe cation</name>
        <dbReference type="ChEBI" id="CHEBI:24875"/>
    </ligand>
</feature>
<dbReference type="EMBL" id="ACLA01000014">
    <property type="protein sequence ID" value="EEQ48592.1"/>
    <property type="molecule type" value="Genomic_DNA"/>
</dbReference>
<dbReference type="Gene3D" id="2.20.28.10">
    <property type="match status" value="1"/>
</dbReference>
<dbReference type="InterPro" id="IPR024935">
    <property type="entry name" value="Rubredoxin_dom"/>
</dbReference>
<dbReference type="PANTHER" id="PTHR47627:SF1">
    <property type="entry name" value="RUBREDOXIN-1-RELATED"/>
    <property type="match status" value="1"/>
</dbReference>
<comment type="caution">
    <text evidence="9">The sequence shown here is derived from an EMBL/GenBank/DDBJ whole genome shotgun (WGS) entry which is preliminary data.</text>
</comment>
<name>C4V3H8_9FIRM</name>
<dbReference type="PRINTS" id="PR00163">
    <property type="entry name" value="RUBREDOXIN"/>
</dbReference>
<dbReference type="HOGENOM" id="CLU_128747_3_3_9"/>
<protein>
    <recommendedName>
        <fullName evidence="6">Rubredoxin</fullName>
    </recommendedName>
</protein>
<comment type="similarity">
    <text evidence="1 6">Belongs to the rubredoxin family.</text>
</comment>
<keyword evidence="2 6" id="KW-0813">Transport</keyword>
<evidence type="ECO:0000256" key="6">
    <source>
        <dbReference type="PIRNR" id="PIRNR000071"/>
    </source>
</evidence>
<dbReference type="InterPro" id="IPR024934">
    <property type="entry name" value="Rubredoxin-like_dom"/>
</dbReference>
<feature type="domain" description="Rubredoxin-like" evidence="8">
    <location>
        <begin position="1"/>
        <end position="52"/>
    </location>
</feature>
<dbReference type="GO" id="GO:0005506">
    <property type="term" value="F:iron ion binding"/>
    <property type="evidence" value="ECO:0007669"/>
    <property type="project" value="InterPro"/>
</dbReference>
<comment type="cofactor">
    <cofactor evidence="6 7">
        <name>Fe(3+)</name>
        <dbReference type="ChEBI" id="CHEBI:29034"/>
    </cofactor>
    <text evidence="6 7">Binds 1 Fe(3+) ion per subunit.</text>
</comment>
<evidence type="ECO:0000313" key="10">
    <source>
        <dbReference type="Proteomes" id="UP000005309"/>
    </source>
</evidence>
<dbReference type="FunFam" id="2.20.28.10:FF:000001">
    <property type="entry name" value="Rubredoxin"/>
    <property type="match status" value="1"/>
</dbReference>
<dbReference type="PIRSF" id="PIRSF000071">
    <property type="entry name" value="Rubredoxin"/>
    <property type="match status" value="1"/>
</dbReference>
<dbReference type="InterPro" id="IPR024922">
    <property type="entry name" value="Rubredoxin"/>
</dbReference>
<keyword evidence="5 6" id="KW-0408">Iron</keyword>
<evidence type="ECO:0000256" key="1">
    <source>
        <dbReference type="ARBA" id="ARBA00005337"/>
    </source>
</evidence>
<evidence type="ECO:0000259" key="8">
    <source>
        <dbReference type="PROSITE" id="PS50903"/>
    </source>
</evidence>
<gene>
    <name evidence="9" type="ORF">HMPREF0908_1072</name>
</gene>
<dbReference type="AlphaFoldDB" id="C4V3H8"/>
<evidence type="ECO:0000256" key="2">
    <source>
        <dbReference type="ARBA" id="ARBA00022448"/>
    </source>
</evidence>
<dbReference type="GO" id="GO:0043448">
    <property type="term" value="P:alkane catabolic process"/>
    <property type="evidence" value="ECO:0007669"/>
    <property type="project" value="TreeGrafter"/>
</dbReference>
<dbReference type="InterPro" id="IPR050526">
    <property type="entry name" value="Rubredoxin_ET"/>
</dbReference>
<dbReference type="SUPFAM" id="SSF57802">
    <property type="entry name" value="Rubredoxin-like"/>
    <property type="match status" value="1"/>
</dbReference>
<dbReference type="eggNOG" id="COG1773">
    <property type="taxonomic scope" value="Bacteria"/>
</dbReference>
<feature type="binding site" evidence="7">
    <location>
        <position position="9"/>
    </location>
    <ligand>
        <name>Fe cation</name>
        <dbReference type="ChEBI" id="CHEBI:24875"/>
    </ligand>
</feature>
<keyword evidence="10" id="KW-1185">Reference proteome</keyword>
<feature type="binding site" evidence="7">
    <location>
        <position position="6"/>
    </location>
    <ligand>
        <name>Fe cation</name>
        <dbReference type="ChEBI" id="CHEBI:24875"/>
    </ligand>
</feature>
<dbReference type="RefSeq" id="WP_006689806.1">
    <property type="nucleotide sequence ID" value="NZ_GG694006.1"/>
</dbReference>